<dbReference type="GO" id="GO:0006310">
    <property type="term" value="P:DNA recombination"/>
    <property type="evidence" value="ECO:0007669"/>
    <property type="project" value="UniProtKB-KW"/>
</dbReference>
<keyword evidence="1" id="KW-0238">DNA-binding</keyword>
<dbReference type="GO" id="GO:0015074">
    <property type="term" value="P:DNA integration"/>
    <property type="evidence" value="ECO:0007669"/>
    <property type="project" value="InterPro"/>
</dbReference>
<evidence type="ECO:0000313" key="3">
    <source>
        <dbReference type="EMBL" id="GLC56704.1"/>
    </source>
</evidence>
<dbReference type="GO" id="GO:0003677">
    <property type="term" value="F:DNA binding"/>
    <property type="evidence" value="ECO:0007669"/>
    <property type="project" value="UniProtKB-KW"/>
</dbReference>
<sequence length="457" mass="49254">MGPSYSPLGWSLPLGSPPGYASVAIPSLPPAVFPSPVAPSAPFGSPLAGVTSAVAPTLGVAGGRLARVVAQLPPSLPVPAPEQDRIYQEGLATAERMLLGALAPSTVRRQDGAAREFLSWLDRCGRGRSWANCTPDDILVFMVAHWLPNHCSRGGGPAGPAAVKSCLSALSGFFGRAGRGGRYDAATGLGNPCDSVWVEDFRTAYQRTRVAAGYTELSAVPLRYDKYRSLVLYLWRQVEAAPNSLERVVLLRDLLCVLLLWQTSVRGHDVGKLGLGDFVDPARPDLPYDGFPLPPPWSWGAAVGPTLCFRERGTKTYKLARAPPVWLLPNAIEPAFCVPRTLAFYQWCCGRPDSPPGGAITDLLFRPLTEDQRGFKPSALQSATLAARIRKHLVDAGLYENETVHSFRRGALQAAAAAGGSTSALLDFAQLRSTVTLARYLDRSRHEPDERNVRPRL</sequence>
<reference evidence="3 4" key="1">
    <citation type="journal article" date="2023" name="Commun. Biol.">
        <title>Reorganization of the ancestral sex-determining regions during the evolution of trioecy in Pleodorina starrii.</title>
        <authorList>
            <person name="Takahashi K."/>
            <person name="Suzuki S."/>
            <person name="Kawai-Toyooka H."/>
            <person name="Yamamoto K."/>
            <person name="Hamaji T."/>
            <person name="Ootsuki R."/>
            <person name="Yamaguchi H."/>
            <person name="Kawachi M."/>
            <person name="Higashiyama T."/>
            <person name="Nozaki H."/>
        </authorList>
    </citation>
    <scope>NUCLEOTIDE SEQUENCE [LARGE SCALE GENOMIC DNA]</scope>
    <source>
        <strain evidence="3 4">NIES-4479</strain>
    </source>
</reference>
<proteinExistence type="predicted"/>
<organism evidence="3 4">
    <name type="scientific">Pleodorina starrii</name>
    <dbReference type="NCBI Taxonomy" id="330485"/>
    <lineage>
        <taxon>Eukaryota</taxon>
        <taxon>Viridiplantae</taxon>
        <taxon>Chlorophyta</taxon>
        <taxon>core chlorophytes</taxon>
        <taxon>Chlorophyceae</taxon>
        <taxon>CS clade</taxon>
        <taxon>Chlamydomonadales</taxon>
        <taxon>Volvocaceae</taxon>
        <taxon>Pleodorina</taxon>
    </lineage>
</organism>
<gene>
    <name evidence="3" type="primary">PLEST012194</name>
    <name evidence="3" type="ORF">PLESTB_001136800</name>
</gene>
<evidence type="ECO:0000313" key="4">
    <source>
        <dbReference type="Proteomes" id="UP001165080"/>
    </source>
</evidence>
<dbReference type="InterPro" id="IPR010998">
    <property type="entry name" value="Integrase_recombinase_N"/>
</dbReference>
<dbReference type="Gene3D" id="1.10.150.130">
    <property type="match status" value="1"/>
</dbReference>
<name>A0A9W6BQX1_9CHLO</name>
<evidence type="ECO:0000256" key="1">
    <source>
        <dbReference type="ARBA" id="ARBA00023125"/>
    </source>
</evidence>
<keyword evidence="2" id="KW-0233">DNA recombination</keyword>
<evidence type="ECO:0000256" key="2">
    <source>
        <dbReference type="ARBA" id="ARBA00023172"/>
    </source>
</evidence>
<keyword evidence="4" id="KW-1185">Reference proteome</keyword>
<accession>A0A9W6BQX1</accession>
<dbReference type="EMBL" id="BRXU01000016">
    <property type="protein sequence ID" value="GLC56704.1"/>
    <property type="molecule type" value="Genomic_DNA"/>
</dbReference>
<protein>
    <submittedName>
        <fullName evidence="3">Uncharacterized protein</fullName>
    </submittedName>
</protein>
<dbReference type="Proteomes" id="UP001165080">
    <property type="component" value="Unassembled WGS sequence"/>
</dbReference>
<comment type="caution">
    <text evidence="3">The sequence shown here is derived from an EMBL/GenBank/DDBJ whole genome shotgun (WGS) entry which is preliminary data.</text>
</comment>
<dbReference type="InterPro" id="IPR011010">
    <property type="entry name" value="DNA_brk_join_enz"/>
</dbReference>
<dbReference type="AlphaFoldDB" id="A0A9W6BQX1"/>
<dbReference type="InterPro" id="IPR013762">
    <property type="entry name" value="Integrase-like_cat_sf"/>
</dbReference>
<dbReference type="Gene3D" id="1.10.443.10">
    <property type="entry name" value="Intergrase catalytic core"/>
    <property type="match status" value="1"/>
</dbReference>
<dbReference type="SUPFAM" id="SSF56349">
    <property type="entry name" value="DNA breaking-rejoining enzymes"/>
    <property type="match status" value="1"/>
</dbReference>